<comment type="caution">
    <text evidence="5">The sequence shown here is derived from an EMBL/GenBank/DDBJ whole genome shotgun (WGS) entry which is preliminary data.</text>
</comment>
<dbReference type="PROSITE" id="PS51118">
    <property type="entry name" value="HTH_HXLR"/>
    <property type="match status" value="1"/>
</dbReference>
<dbReference type="SUPFAM" id="SSF46785">
    <property type="entry name" value="Winged helix' DNA-binding domain"/>
    <property type="match status" value="1"/>
</dbReference>
<sequence>MTVLQGRLADRDAWSAVGQCPIELTMGLVGTKSAMLILREAYYGTTRFDDFARRVGITKAATSARLAELVEAGLLTKRPYREPGQRSRDEYVLTPSGVDFMPVVWSMFEWGRKHVNDTRLRMTHLGCGAEATVEVRCAEGHEVPFSELGVKVVRR</sequence>
<dbReference type="PANTHER" id="PTHR33204">
    <property type="entry name" value="TRANSCRIPTIONAL REGULATOR, MARR FAMILY"/>
    <property type="match status" value="1"/>
</dbReference>
<dbReference type="RefSeq" id="WP_255060089.1">
    <property type="nucleotide sequence ID" value="NZ_JANDBD010000004.1"/>
</dbReference>
<keyword evidence="2" id="KW-0238">DNA-binding</keyword>
<dbReference type="InterPro" id="IPR036390">
    <property type="entry name" value="WH_DNA-bd_sf"/>
</dbReference>
<dbReference type="Proteomes" id="UP001651690">
    <property type="component" value="Unassembled WGS sequence"/>
</dbReference>
<keyword evidence="3" id="KW-0804">Transcription</keyword>
<keyword evidence="1" id="KW-0805">Transcription regulation</keyword>
<name>A0ABT1M120_9MYCO</name>
<evidence type="ECO:0000256" key="1">
    <source>
        <dbReference type="ARBA" id="ARBA00023015"/>
    </source>
</evidence>
<dbReference type="InterPro" id="IPR002577">
    <property type="entry name" value="HTH_HxlR"/>
</dbReference>
<reference evidence="5 6" key="1">
    <citation type="submission" date="2022-06" db="EMBL/GenBank/DDBJ databases">
        <title>Mycolicibacterium sp. CAU 1645 isolated from seawater.</title>
        <authorList>
            <person name="Kim W."/>
        </authorList>
    </citation>
    <scope>NUCLEOTIDE SEQUENCE [LARGE SCALE GENOMIC DNA]</scope>
    <source>
        <strain evidence="5 6">CAU 1645</strain>
    </source>
</reference>
<keyword evidence="6" id="KW-1185">Reference proteome</keyword>
<dbReference type="EMBL" id="JANDBD010000004">
    <property type="protein sequence ID" value="MCP9272845.1"/>
    <property type="molecule type" value="Genomic_DNA"/>
</dbReference>
<dbReference type="InterPro" id="IPR036388">
    <property type="entry name" value="WH-like_DNA-bd_sf"/>
</dbReference>
<organism evidence="5 6">
    <name type="scientific">Mycolicibacterium arenosum</name>
    <dbReference type="NCBI Taxonomy" id="2952157"/>
    <lineage>
        <taxon>Bacteria</taxon>
        <taxon>Bacillati</taxon>
        <taxon>Actinomycetota</taxon>
        <taxon>Actinomycetes</taxon>
        <taxon>Mycobacteriales</taxon>
        <taxon>Mycobacteriaceae</taxon>
        <taxon>Mycolicibacterium</taxon>
    </lineage>
</organism>
<dbReference type="PANTHER" id="PTHR33204:SF18">
    <property type="entry name" value="TRANSCRIPTIONAL REGULATORY PROTEIN"/>
    <property type="match status" value="1"/>
</dbReference>
<evidence type="ECO:0000313" key="6">
    <source>
        <dbReference type="Proteomes" id="UP001651690"/>
    </source>
</evidence>
<gene>
    <name evidence="5" type="ORF">NM203_11685</name>
</gene>
<accession>A0ABT1M120</accession>
<evidence type="ECO:0000256" key="2">
    <source>
        <dbReference type="ARBA" id="ARBA00023125"/>
    </source>
</evidence>
<evidence type="ECO:0000259" key="4">
    <source>
        <dbReference type="PROSITE" id="PS51118"/>
    </source>
</evidence>
<evidence type="ECO:0000313" key="5">
    <source>
        <dbReference type="EMBL" id="MCP9272845.1"/>
    </source>
</evidence>
<dbReference type="Pfam" id="PF01638">
    <property type="entry name" value="HxlR"/>
    <property type="match status" value="1"/>
</dbReference>
<protein>
    <submittedName>
        <fullName evidence="5">Helix-turn-helix transcriptional regulator</fullName>
    </submittedName>
</protein>
<dbReference type="CDD" id="cd00090">
    <property type="entry name" value="HTH_ARSR"/>
    <property type="match status" value="1"/>
</dbReference>
<dbReference type="InterPro" id="IPR011991">
    <property type="entry name" value="ArsR-like_HTH"/>
</dbReference>
<proteinExistence type="predicted"/>
<evidence type="ECO:0000256" key="3">
    <source>
        <dbReference type="ARBA" id="ARBA00023163"/>
    </source>
</evidence>
<feature type="domain" description="HTH hxlR-type" evidence="4">
    <location>
        <begin position="20"/>
        <end position="119"/>
    </location>
</feature>
<dbReference type="Gene3D" id="1.10.10.10">
    <property type="entry name" value="Winged helix-like DNA-binding domain superfamily/Winged helix DNA-binding domain"/>
    <property type="match status" value="1"/>
</dbReference>